<feature type="transmembrane region" description="Helical" evidence="8">
    <location>
        <begin position="255"/>
        <end position="276"/>
    </location>
</feature>
<keyword evidence="7 8" id="KW-0924">Ammonia transport</keyword>
<comment type="similarity">
    <text evidence="2 8">Belongs to the ammonia transporter channel (TC 1.A.11.2) family.</text>
</comment>
<reference evidence="11" key="1">
    <citation type="journal article" date="2019" name="Int. J. Syst. Evol. Microbiol.">
        <title>The Global Catalogue of Microorganisms (GCM) 10K type strain sequencing project: providing services to taxonomists for standard genome sequencing and annotation.</title>
        <authorList>
            <consortium name="The Broad Institute Genomics Platform"/>
            <consortium name="The Broad Institute Genome Sequencing Center for Infectious Disease"/>
            <person name="Wu L."/>
            <person name="Ma J."/>
        </authorList>
    </citation>
    <scope>NUCLEOTIDE SEQUENCE [LARGE SCALE GENOMIC DNA]</scope>
    <source>
        <strain evidence="11">CCUG 53762</strain>
    </source>
</reference>
<dbReference type="InterPro" id="IPR024041">
    <property type="entry name" value="NH4_transpt_AmtB-like_dom"/>
</dbReference>
<name>A0ABW4ICC6_9SPHI</name>
<dbReference type="RefSeq" id="WP_379662375.1">
    <property type="nucleotide sequence ID" value="NZ_JBHUDG010000013.1"/>
</dbReference>
<dbReference type="NCBIfam" id="TIGR00836">
    <property type="entry name" value="amt"/>
    <property type="match status" value="1"/>
</dbReference>
<evidence type="ECO:0000313" key="11">
    <source>
        <dbReference type="Proteomes" id="UP001597118"/>
    </source>
</evidence>
<dbReference type="InterPro" id="IPR029020">
    <property type="entry name" value="Ammonium/urea_transptr"/>
</dbReference>
<feature type="transmembrane region" description="Helical" evidence="8">
    <location>
        <begin position="225"/>
        <end position="243"/>
    </location>
</feature>
<dbReference type="Proteomes" id="UP001597118">
    <property type="component" value="Unassembled WGS sequence"/>
</dbReference>
<evidence type="ECO:0000256" key="1">
    <source>
        <dbReference type="ARBA" id="ARBA00004141"/>
    </source>
</evidence>
<feature type="transmembrane region" description="Helical" evidence="8">
    <location>
        <begin position="288"/>
        <end position="307"/>
    </location>
</feature>
<dbReference type="Pfam" id="PF00909">
    <property type="entry name" value="Ammonium_transp"/>
    <property type="match status" value="1"/>
</dbReference>
<dbReference type="PANTHER" id="PTHR43029:SF21">
    <property type="entry name" value="AMMONIUM TRANSPORTER 1"/>
    <property type="match status" value="1"/>
</dbReference>
<organism evidence="10 11">
    <name type="scientific">Pseudopedobacter beijingensis</name>
    <dbReference type="NCBI Taxonomy" id="1207056"/>
    <lineage>
        <taxon>Bacteria</taxon>
        <taxon>Pseudomonadati</taxon>
        <taxon>Bacteroidota</taxon>
        <taxon>Sphingobacteriia</taxon>
        <taxon>Sphingobacteriales</taxon>
        <taxon>Sphingobacteriaceae</taxon>
        <taxon>Pseudopedobacter</taxon>
    </lineage>
</organism>
<dbReference type="InterPro" id="IPR001905">
    <property type="entry name" value="Ammonium_transpt"/>
</dbReference>
<evidence type="ECO:0000256" key="3">
    <source>
        <dbReference type="ARBA" id="ARBA00022448"/>
    </source>
</evidence>
<keyword evidence="11" id="KW-1185">Reference proteome</keyword>
<feature type="transmembrane region" description="Helical" evidence="8">
    <location>
        <begin position="70"/>
        <end position="93"/>
    </location>
</feature>
<accession>A0ABW4ICC6</accession>
<evidence type="ECO:0000313" key="10">
    <source>
        <dbReference type="EMBL" id="MFD1629999.1"/>
    </source>
</evidence>
<dbReference type="Gene3D" id="1.10.3430.10">
    <property type="entry name" value="Ammonium transporter AmtB like domains"/>
    <property type="match status" value="1"/>
</dbReference>
<dbReference type="EMBL" id="JBHUDG010000013">
    <property type="protein sequence ID" value="MFD1629999.1"/>
    <property type="molecule type" value="Genomic_DNA"/>
</dbReference>
<feature type="transmembrane region" description="Helical" evidence="8">
    <location>
        <begin position="380"/>
        <end position="403"/>
    </location>
</feature>
<evidence type="ECO:0000256" key="8">
    <source>
        <dbReference type="RuleBase" id="RU362002"/>
    </source>
</evidence>
<feature type="transmembrane region" description="Helical" evidence="8">
    <location>
        <begin position="38"/>
        <end position="58"/>
    </location>
</feature>
<feature type="transmembrane region" description="Helical" evidence="8">
    <location>
        <begin position="158"/>
        <end position="178"/>
    </location>
</feature>
<dbReference type="PROSITE" id="PS01219">
    <property type="entry name" value="AMMONIUM_TRANSP"/>
    <property type="match status" value="1"/>
</dbReference>
<dbReference type="SUPFAM" id="SSF111352">
    <property type="entry name" value="Ammonium transporter"/>
    <property type="match status" value="1"/>
</dbReference>
<keyword evidence="4 8" id="KW-0812">Transmembrane</keyword>
<feature type="transmembrane region" description="Helical" evidence="8">
    <location>
        <begin position="341"/>
        <end position="360"/>
    </location>
</feature>
<evidence type="ECO:0000259" key="9">
    <source>
        <dbReference type="Pfam" id="PF00909"/>
    </source>
</evidence>
<evidence type="ECO:0000256" key="6">
    <source>
        <dbReference type="ARBA" id="ARBA00023136"/>
    </source>
</evidence>
<gene>
    <name evidence="10" type="ORF">ACFSAH_08930</name>
</gene>
<dbReference type="PANTHER" id="PTHR43029">
    <property type="entry name" value="AMMONIUM TRANSPORTER MEP2"/>
    <property type="match status" value="1"/>
</dbReference>
<evidence type="ECO:0000256" key="2">
    <source>
        <dbReference type="ARBA" id="ARBA00005887"/>
    </source>
</evidence>
<proteinExistence type="inferred from homology"/>
<keyword evidence="6 8" id="KW-0472">Membrane</keyword>
<evidence type="ECO:0000256" key="5">
    <source>
        <dbReference type="ARBA" id="ARBA00022989"/>
    </source>
</evidence>
<evidence type="ECO:0000256" key="4">
    <source>
        <dbReference type="ARBA" id="ARBA00022692"/>
    </source>
</evidence>
<keyword evidence="5 8" id="KW-1133">Transmembrane helix</keyword>
<comment type="caution">
    <text evidence="10">The sequence shown here is derived from an EMBL/GenBank/DDBJ whole genome shotgun (WGS) entry which is preliminary data.</text>
</comment>
<feature type="transmembrane region" description="Helical" evidence="8">
    <location>
        <begin position="190"/>
        <end position="213"/>
    </location>
</feature>
<comment type="subcellular location">
    <subcellularLocation>
        <location evidence="8">Cell membrane</location>
        <topology evidence="8">Multi-pass membrane protein</topology>
    </subcellularLocation>
    <subcellularLocation>
        <location evidence="1">Membrane</location>
        <topology evidence="1">Multi-pass membrane protein</topology>
    </subcellularLocation>
</comment>
<evidence type="ECO:0000256" key="7">
    <source>
        <dbReference type="ARBA" id="ARBA00023177"/>
    </source>
</evidence>
<protein>
    <recommendedName>
        <fullName evidence="8">Ammonium transporter</fullName>
    </recommendedName>
</protein>
<feature type="transmembrane region" description="Helical" evidence="8">
    <location>
        <begin position="125"/>
        <end position="146"/>
    </location>
</feature>
<sequence>MKKYFPFTVLVAISLIGLFTATTSPTSGYELDSGDTAWLLTSSALVLIMTPGLAFFYGGMVSKKNVISTMLQSFICMCLITVIWVFFGFSLAFGDDIGGIIGNPSTFYMLKNVLTHQAWPALPSIPLVLFAMFQLKFAIITPALITGAFAERVKFNSYLIFITLFSIIIYSPLAHATWHPEGILAKAGVLDFAGGTVVHMSAGWAALASALYLKGRITSVHAPARISYVILGTALLWFGWFGFNAGSAGGANSLAAYAFATTTTASSVAAIAWIFFDIVRGKKPSAMGACIGAVVGLVAITPAAGFVSIPHSMVIGLVAAVVSNLVVIWRSKTSIDDTLDVFPCHGVGGMVGMLLTGVFADSTINEAVGEKGLFFGETKLFFVHLIALVAVSAFAFFGSLLLLKITDMISPIRVTPEAETLGLDRSQHDEEL</sequence>
<dbReference type="InterPro" id="IPR018047">
    <property type="entry name" value="Ammonium_transpt_CS"/>
</dbReference>
<feature type="transmembrane region" description="Helical" evidence="8">
    <location>
        <begin position="313"/>
        <end position="329"/>
    </location>
</feature>
<feature type="domain" description="Ammonium transporter AmtB-like" evidence="9">
    <location>
        <begin position="37"/>
        <end position="430"/>
    </location>
</feature>
<keyword evidence="3 8" id="KW-0813">Transport</keyword>